<organism evidence="2 3">
    <name type="scientific">Amphimedon queenslandica</name>
    <name type="common">Sponge</name>
    <dbReference type="NCBI Taxonomy" id="400682"/>
    <lineage>
        <taxon>Eukaryota</taxon>
        <taxon>Metazoa</taxon>
        <taxon>Porifera</taxon>
        <taxon>Demospongiae</taxon>
        <taxon>Heteroscleromorpha</taxon>
        <taxon>Haplosclerida</taxon>
        <taxon>Niphatidae</taxon>
        <taxon>Amphimedon</taxon>
    </lineage>
</organism>
<dbReference type="AlphaFoldDB" id="A0AAN0IZ27"/>
<gene>
    <name evidence="2" type="primary">100637952</name>
</gene>
<keyword evidence="3" id="KW-1185">Reference proteome</keyword>
<feature type="compositionally biased region" description="Basic and acidic residues" evidence="1">
    <location>
        <begin position="101"/>
        <end position="117"/>
    </location>
</feature>
<evidence type="ECO:0000313" key="3">
    <source>
        <dbReference type="Proteomes" id="UP000007879"/>
    </source>
</evidence>
<protein>
    <submittedName>
        <fullName evidence="2">Uncharacterized protein</fullName>
    </submittedName>
</protein>
<accession>A0AAN0IZ27</accession>
<reference evidence="2" key="2">
    <citation type="submission" date="2024-06" db="UniProtKB">
        <authorList>
            <consortium name="EnsemblMetazoa"/>
        </authorList>
    </citation>
    <scope>IDENTIFICATION</scope>
</reference>
<dbReference type="EnsemblMetazoa" id="XM_019994147.1">
    <property type="protein sequence ID" value="XP_019849706.1"/>
    <property type="gene ID" value="LOC100637952"/>
</dbReference>
<reference evidence="3" key="1">
    <citation type="journal article" date="2010" name="Nature">
        <title>The Amphimedon queenslandica genome and the evolution of animal complexity.</title>
        <authorList>
            <person name="Srivastava M."/>
            <person name="Simakov O."/>
            <person name="Chapman J."/>
            <person name="Fahey B."/>
            <person name="Gauthier M.E."/>
            <person name="Mitros T."/>
            <person name="Richards G.S."/>
            <person name="Conaco C."/>
            <person name="Dacre M."/>
            <person name="Hellsten U."/>
            <person name="Larroux C."/>
            <person name="Putnam N.H."/>
            <person name="Stanke M."/>
            <person name="Adamska M."/>
            <person name="Darling A."/>
            <person name="Degnan S.M."/>
            <person name="Oakley T.H."/>
            <person name="Plachetzki D.C."/>
            <person name="Zhai Y."/>
            <person name="Adamski M."/>
            <person name="Calcino A."/>
            <person name="Cummins S.F."/>
            <person name="Goodstein D.M."/>
            <person name="Harris C."/>
            <person name="Jackson D.J."/>
            <person name="Leys S.P."/>
            <person name="Shu S."/>
            <person name="Woodcroft B.J."/>
            <person name="Vervoort M."/>
            <person name="Kosik K.S."/>
            <person name="Manning G."/>
            <person name="Degnan B.M."/>
            <person name="Rokhsar D.S."/>
        </authorList>
    </citation>
    <scope>NUCLEOTIDE SEQUENCE [LARGE SCALE GENOMIC DNA]</scope>
</reference>
<evidence type="ECO:0000256" key="1">
    <source>
        <dbReference type="SAM" id="MobiDB-lite"/>
    </source>
</evidence>
<name>A0AAN0IZ27_AMPQE</name>
<feature type="region of interest" description="Disordered" evidence="1">
    <location>
        <begin position="101"/>
        <end position="128"/>
    </location>
</feature>
<dbReference type="Proteomes" id="UP000007879">
    <property type="component" value="Unassembled WGS sequence"/>
</dbReference>
<evidence type="ECO:0000313" key="2">
    <source>
        <dbReference type="EnsemblMetazoa" id="XP_019849706.1"/>
    </source>
</evidence>
<sequence>MSRKSFSAAVKGPPYASSRERIRQKEWFPMPWDNTRRTIYTETVDKTFATLEAFSLRKKAAYTYKHQEYRPYYYGTPSERAQYQFKLRSCLIDQISERERNKEHFSSNTEESERMTKDSIAFSQREKERTTKQKQYFMTIRDSNKMLHTSVNSMCLYFEFVQLFELKSKQETEDRLAEQRKERQLLQHSPINWSKTLS</sequence>
<proteinExistence type="predicted"/>